<dbReference type="WBParaSite" id="L893_g857.t1">
    <property type="protein sequence ID" value="L893_g857.t1"/>
    <property type="gene ID" value="L893_g857"/>
</dbReference>
<reference evidence="3" key="1">
    <citation type="submission" date="2016-11" db="UniProtKB">
        <authorList>
            <consortium name="WormBaseParasite"/>
        </authorList>
    </citation>
    <scope>IDENTIFICATION</scope>
</reference>
<dbReference type="AlphaFoldDB" id="A0A1I8ASC7"/>
<feature type="compositionally biased region" description="Acidic residues" evidence="1">
    <location>
        <begin position="29"/>
        <end position="41"/>
    </location>
</feature>
<organism evidence="2 3">
    <name type="scientific">Steinernema glaseri</name>
    <dbReference type="NCBI Taxonomy" id="37863"/>
    <lineage>
        <taxon>Eukaryota</taxon>
        <taxon>Metazoa</taxon>
        <taxon>Ecdysozoa</taxon>
        <taxon>Nematoda</taxon>
        <taxon>Chromadorea</taxon>
        <taxon>Rhabditida</taxon>
        <taxon>Tylenchina</taxon>
        <taxon>Panagrolaimomorpha</taxon>
        <taxon>Strongyloidoidea</taxon>
        <taxon>Steinernematidae</taxon>
        <taxon>Steinernema</taxon>
    </lineage>
</organism>
<dbReference type="Proteomes" id="UP000095287">
    <property type="component" value="Unplaced"/>
</dbReference>
<protein>
    <submittedName>
        <fullName evidence="3">Uncharacterized protein</fullName>
    </submittedName>
</protein>
<evidence type="ECO:0000313" key="3">
    <source>
        <dbReference type="WBParaSite" id="L893_g857.t1"/>
    </source>
</evidence>
<sequence>MGFLGVEEDSEDLRASTSGASALLREEEGAGEAEEGDEKNEEDLHAAEMGLSCLTRRQALFISRLNLCPSRFRWGDKGCATGL</sequence>
<evidence type="ECO:0000256" key="1">
    <source>
        <dbReference type="SAM" id="MobiDB-lite"/>
    </source>
</evidence>
<proteinExistence type="predicted"/>
<evidence type="ECO:0000313" key="2">
    <source>
        <dbReference type="Proteomes" id="UP000095287"/>
    </source>
</evidence>
<accession>A0A1I8ASC7</accession>
<keyword evidence="2" id="KW-1185">Reference proteome</keyword>
<feature type="region of interest" description="Disordered" evidence="1">
    <location>
        <begin position="1"/>
        <end position="44"/>
    </location>
</feature>
<feature type="compositionally biased region" description="Acidic residues" evidence="1">
    <location>
        <begin position="1"/>
        <end position="11"/>
    </location>
</feature>
<name>A0A1I8ASC7_9BILA</name>